<dbReference type="PROSITE" id="PS01159">
    <property type="entry name" value="WW_DOMAIN_1"/>
    <property type="match status" value="1"/>
</dbReference>
<feature type="domain" description="CBM39" evidence="5">
    <location>
        <begin position="34"/>
        <end position="135"/>
    </location>
</feature>
<dbReference type="GO" id="GO:0030246">
    <property type="term" value="F:carbohydrate binding"/>
    <property type="evidence" value="ECO:0007669"/>
    <property type="project" value="InterPro"/>
</dbReference>
<dbReference type="STRING" id="278856.A0A212ELT4"/>
<dbReference type="KEGG" id="dpl:KGM_212940"/>
<dbReference type="Gene3D" id="2.60.120.200">
    <property type="match status" value="1"/>
</dbReference>
<comment type="caution">
    <text evidence="6">The sequence shown here is derived from an EMBL/GenBank/DDBJ whole genome shotgun (WGS) entry which is preliminary data.</text>
</comment>
<name>A0A212ELT4_DANPL</name>
<dbReference type="PANTHER" id="PTHR10963">
    <property type="entry name" value="GLYCOSYL HYDROLASE-RELATED"/>
    <property type="match status" value="1"/>
</dbReference>
<dbReference type="GO" id="GO:0045087">
    <property type="term" value="P:innate immune response"/>
    <property type="evidence" value="ECO:0007669"/>
    <property type="project" value="UniProtKB-KW"/>
</dbReference>
<protein>
    <submittedName>
        <fullName evidence="6">Beta-1,3-glucan recognition protein 3</fullName>
    </submittedName>
</protein>
<dbReference type="EMBL" id="AGBW02013978">
    <property type="protein sequence ID" value="OWR42460.1"/>
    <property type="molecule type" value="Genomic_DNA"/>
</dbReference>
<dbReference type="PROSITE" id="PS51969">
    <property type="entry name" value="CBM39"/>
    <property type="match status" value="1"/>
</dbReference>
<dbReference type="GO" id="GO:0004553">
    <property type="term" value="F:hydrolase activity, hydrolyzing O-glycosyl compounds"/>
    <property type="evidence" value="ECO:0007669"/>
    <property type="project" value="InterPro"/>
</dbReference>
<evidence type="ECO:0000259" key="4">
    <source>
        <dbReference type="PROSITE" id="PS51762"/>
    </source>
</evidence>
<reference evidence="6 7" key="1">
    <citation type="journal article" date="2011" name="Cell">
        <title>The monarch butterfly genome yields insights into long-distance migration.</title>
        <authorList>
            <person name="Zhan S."/>
            <person name="Merlin C."/>
            <person name="Boore J.L."/>
            <person name="Reppert S.M."/>
        </authorList>
    </citation>
    <scope>NUCLEOTIDE SEQUENCE [LARGE SCALE GENOMIC DNA]</scope>
    <source>
        <strain evidence="6">F-2</strain>
    </source>
</reference>
<evidence type="ECO:0000256" key="1">
    <source>
        <dbReference type="ARBA" id="ARBA00008781"/>
    </source>
</evidence>
<dbReference type="Gene3D" id="2.60.40.2140">
    <property type="entry name" value="Beta-1,3-glucan-recognition protein, N-terminal domain"/>
    <property type="match status" value="1"/>
</dbReference>
<dbReference type="InParanoid" id="A0A212ELT4"/>
<accession>A0A212ELT4</accession>
<dbReference type="InterPro" id="IPR050546">
    <property type="entry name" value="Glycosyl_Hydrlase_16"/>
</dbReference>
<comment type="similarity">
    <text evidence="1">Belongs to the insect beta-1,3-glucan binding protein family.</text>
</comment>
<keyword evidence="2" id="KW-0399">Innate immunity</keyword>
<dbReference type="AlphaFoldDB" id="A0A212ELT4"/>
<dbReference type="InterPro" id="IPR001202">
    <property type="entry name" value="WW_dom"/>
</dbReference>
<sequence>MLKMLKAKMISVMGFTRISLLFLLTCLSVTCVEYEIPSVTLQALKPKGIRVFLPDDPRIKLFLFEGIVKSDNGTKSEREIWGYGSKKKYGWVYEDFDIELKFGQSIDYSVFVSGNNPSFESKGSDGESELKLFGNIRKFNTFLVTVLEDPTAHGPHCPKTATRVRGGKACAKEVIFEDNFNRFRDDLWQIEHYIPIDHPEHPFVSYQRRTTDPTVKIENGTLQIIPRIQQDLLKSESILTATLDLNSGCTQPLCSIRATGAEILPPIASGRLTTARFAFTYGTIHIRAKVPIGDWIYPEILLAPLSQKYGSLNDASGILKIALVRGNVEPGNDKYGNKILAGGPIINAKCRSALEFYYKTIPVGYWGDDFHEYTLHWAPDHLKFSVDNVTYGFYKPGASGLKSWLPSSCRGPWYELLKTGGIMAPFDDHFQIVLGVAVGGSVEFADYIKSSNGENKPWRNRGRKASLSFWQNRDTWLNTWTQPALVIDYVKVVAL</sequence>
<dbReference type="SUPFAM" id="SSF49899">
    <property type="entry name" value="Concanavalin A-like lectins/glucanases"/>
    <property type="match status" value="1"/>
</dbReference>
<dbReference type="Pfam" id="PF15886">
    <property type="entry name" value="CBM39"/>
    <property type="match status" value="1"/>
</dbReference>
<evidence type="ECO:0000256" key="2">
    <source>
        <dbReference type="ARBA" id="ARBA00022588"/>
    </source>
</evidence>
<gene>
    <name evidence="6" type="ORF">KGM_212940</name>
</gene>
<proteinExistence type="inferred from homology"/>
<dbReference type="Proteomes" id="UP000007151">
    <property type="component" value="Unassembled WGS sequence"/>
</dbReference>
<evidence type="ECO:0000313" key="6">
    <source>
        <dbReference type="EMBL" id="OWR42460.1"/>
    </source>
</evidence>
<dbReference type="InterPro" id="IPR043030">
    <property type="entry name" value="BGBP_N_sf"/>
</dbReference>
<evidence type="ECO:0000313" key="7">
    <source>
        <dbReference type="Proteomes" id="UP000007151"/>
    </source>
</evidence>
<evidence type="ECO:0000256" key="3">
    <source>
        <dbReference type="ARBA" id="ARBA00022859"/>
    </source>
</evidence>
<dbReference type="InterPro" id="IPR031756">
    <property type="entry name" value="BGBP_N"/>
</dbReference>
<dbReference type="InterPro" id="IPR000757">
    <property type="entry name" value="Beta-glucanase-like"/>
</dbReference>
<dbReference type="PANTHER" id="PTHR10963:SF60">
    <property type="entry name" value="GRAM-NEGATIVE BACTERIA-BINDING PROTEIN 1-RELATED"/>
    <property type="match status" value="1"/>
</dbReference>
<keyword evidence="3" id="KW-0391">Immunity</keyword>
<dbReference type="InterPro" id="IPR013320">
    <property type="entry name" value="ConA-like_dom_sf"/>
</dbReference>
<keyword evidence="7" id="KW-1185">Reference proteome</keyword>
<feature type="domain" description="GH16" evidence="4">
    <location>
        <begin position="152"/>
        <end position="495"/>
    </location>
</feature>
<dbReference type="PROSITE" id="PS51762">
    <property type="entry name" value="GH16_2"/>
    <property type="match status" value="1"/>
</dbReference>
<organism evidence="6 7">
    <name type="scientific">Danaus plexippus plexippus</name>
    <dbReference type="NCBI Taxonomy" id="278856"/>
    <lineage>
        <taxon>Eukaryota</taxon>
        <taxon>Metazoa</taxon>
        <taxon>Ecdysozoa</taxon>
        <taxon>Arthropoda</taxon>
        <taxon>Hexapoda</taxon>
        <taxon>Insecta</taxon>
        <taxon>Pterygota</taxon>
        <taxon>Neoptera</taxon>
        <taxon>Endopterygota</taxon>
        <taxon>Lepidoptera</taxon>
        <taxon>Glossata</taxon>
        <taxon>Ditrysia</taxon>
        <taxon>Papilionoidea</taxon>
        <taxon>Nymphalidae</taxon>
        <taxon>Danainae</taxon>
        <taxon>Danaini</taxon>
        <taxon>Danaina</taxon>
        <taxon>Danaus</taxon>
        <taxon>Danaus</taxon>
    </lineage>
</organism>
<evidence type="ECO:0000259" key="5">
    <source>
        <dbReference type="PROSITE" id="PS51969"/>
    </source>
</evidence>
<dbReference type="GO" id="GO:0005975">
    <property type="term" value="P:carbohydrate metabolic process"/>
    <property type="evidence" value="ECO:0007669"/>
    <property type="project" value="InterPro"/>
</dbReference>
<dbReference type="eggNOG" id="ENOG502RY3C">
    <property type="taxonomic scope" value="Eukaryota"/>
</dbReference>